<evidence type="ECO:0000256" key="2">
    <source>
        <dbReference type="ARBA" id="ARBA00012553"/>
    </source>
</evidence>
<dbReference type="NCBIfam" id="NF002574">
    <property type="entry name" value="PRK02227.1-2"/>
    <property type="match status" value="1"/>
</dbReference>
<evidence type="ECO:0000256" key="3">
    <source>
        <dbReference type="ARBA" id="ARBA00023239"/>
    </source>
</evidence>
<dbReference type="STRING" id="28094.SAMN06295900_104372"/>
<protein>
    <recommendedName>
        <fullName evidence="2">(5-formylfuran-3-yl)methyl phosphate synthase</fullName>
        <ecNumber evidence="2">4.2.3.153</ecNumber>
    </recommendedName>
    <alternativeName>
        <fullName evidence="5">4-(hydroxymethyl)-2-furancarboxaldehyde-phosphate synthase</fullName>
    </alternativeName>
</protein>
<dbReference type="Gene3D" id="3.20.20.140">
    <property type="entry name" value="Metal-dependent hydrolases"/>
    <property type="match status" value="1"/>
</dbReference>
<accession>A0A1X7E350</accession>
<dbReference type="Proteomes" id="UP000192911">
    <property type="component" value="Unassembled WGS sequence"/>
</dbReference>
<dbReference type="EMBL" id="FXAH01000004">
    <property type="protein sequence ID" value="SMF26130.1"/>
    <property type="molecule type" value="Genomic_DNA"/>
</dbReference>
<dbReference type="EC" id="4.2.3.153" evidence="2"/>
<sequence>MTALLASVRSEQEAFAAAQAGAELIDLKEPRTGALGALPVSQIGRIASALRAQYPVKPISATIGDVESCDVDEIVARTIDVAGTGVDYVKVGITPGPQARRCLDALASLPAAVVPVLLCDTGLDAELVEHAASLGFVGLMFDTAGKDGRTLFDHVDAATLDRCLARARKQGTMCGIAGSLGWAQLAQIRALAPDIAGFRGALCVDGRGSALDPARVAQWAEALHTSAGAGADGADGALDALRQPVART</sequence>
<evidence type="ECO:0000313" key="9">
    <source>
        <dbReference type="Proteomes" id="UP000192911"/>
    </source>
</evidence>
<comment type="function">
    <text evidence="1">Catalyzes the formation of 4-(hydroxymethyl)-2-furancarboxaldehyde phosphate (4-HFC-P) from two molecules of glyceraldehyde-3-P (GA-3-P).</text>
</comment>
<evidence type="ECO:0000313" key="8">
    <source>
        <dbReference type="EMBL" id="SMF26130.1"/>
    </source>
</evidence>
<dbReference type="Pfam" id="PF04476">
    <property type="entry name" value="4HFCP_synth"/>
    <property type="match status" value="1"/>
</dbReference>
<feature type="active site" description="Schiff-base intermediate with substrate" evidence="7">
    <location>
        <position position="28"/>
    </location>
</feature>
<keyword evidence="4" id="KW-0704">Schiff base</keyword>
<dbReference type="RefSeq" id="WP_085227174.1">
    <property type="nucleotide sequence ID" value="NZ_BSQD01000005.1"/>
</dbReference>
<evidence type="ECO:0000256" key="4">
    <source>
        <dbReference type="ARBA" id="ARBA00023270"/>
    </source>
</evidence>
<gene>
    <name evidence="8" type="ORF">SAMN06295900_104372</name>
</gene>
<dbReference type="GeneID" id="95551605"/>
<organism evidence="8 9">
    <name type="scientific">Trinickia caryophylli</name>
    <name type="common">Paraburkholderia caryophylli</name>
    <dbReference type="NCBI Taxonomy" id="28094"/>
    <lineage>
        <taxon>Bacteria</taxon>
        <taxon>Pseudomonadati</taxon>
        <taxon>Pseudomonadota</taxon>
        <taxon>Betaproteobacteria</taxon>
        <taxon>Burkholderiales</taxon>
        <taxon>Burkholderiaceae</taxon>
        <taxon>Trinickia</taxon>
    </lineage>
</organism>
<comment type="catalytic activity">
    <reaction evidence="6">
        <text>2 D-glyceraldehyde 3-phosphate = 4-(hydroxymethyl)-2-furancarboxaldehyde phosphate + phosphate + 2 H2O</text>
        <dbReference type="Rhea" id="RHEA:43536"/>
        <dbReference type="ChEBI" id="CHEBI:15377"/>
        <dbReference type="ChEBI" id="CHEBI:43474"/>
        <dbReference type="ChEBI" id="CHEBI:59776"/>
        <dbReference type="ChEBI" id="CHEBI:83407"/>
        <dbReference type="EC" id="4.2.3.153"/>
    </reaction>
</comment>
<dbReference type="OrthoDB" id="2111523at2"/>
<evidence type="ECO:0000256" key="1">
    <source>
        <dbReference type="ARBA" id="ARBA00003810"/>
    </source>
</evidence>
<feature type="active site" description="Proton acceptor" evidence="7">
    <location>
        <position position="90"/>
    </location>
</feature>
<reference evidence="9" key="1">
    <citation type="submission" date="2017-04" db="EMBL/GenBank/DDBJ databases">
        <authorList>
            <person name="Varghese N."/>
            <person name="Submissions S."/>
        </authorList>
    </citation>
    <scope>NUCLEOTIDE SEQUENCE [LARGE SCALE GENOMIC DNA]</scope>
    <source>
        <strain evidence="9">Ballard 720</strain>
    </source>
</reference>
<keyword evidence="9" id="KW-1185">Reference proteome</keyword>
<dbReference type="AlphaFoldDB" id="A0A1X7E350"/>
<dbReference type="GO" id="GO:0016829">
    <property type="term" value="F:lyase activity"/>
    <property type="evidence" value="ECO:0007669"/>
    <property type="project" value="UniProtKB-KW"/>
</dbReference>
<dbReference type="InterPro" id="IPR007565">
    <property type="entry name" value="4HFCP_synth"/>
</dbReference>
<evidence type="ECO:0000256" key="6">
    <source>
        <dbReference type="ARBA" id="ARBA00047628"/>
    </source>
</evidence>
<evidence type="ECO:0000256" key="7">
    <source>
        <dbReference type="PIRSR" id="PIRSR015957-1"/>
    </source>
</evidence>
<keyword evidence="3" id="KW-0456">Lyase</keyword>
<proteinExistence type="predicted"/>
<dbReference type="PIRSF" id="PIRSF015957">
    <property type="entry name" value="UCP015957"/>
    <property type="match status" value="1"/>
</dbReference>
<name>A0A1X7E350_TRICW</name>
<evidence type="ECO:0000256" key="5">
    <source>
        <dbReference type="ARBA" id="ARBA00032523"/>
    </source>
</evidence>